<comment type="caution">
    <text evidence="2">The sequence shown here is derived from an EMBL/GenBank/DDBJ whole genome shotgun (WGS) entry which is preliminary data.</text>
</comment>
<accession>R6TSZ1</accession>
<sequence>MNICYWCNRFIIIGIFIFKVYFVGQTVCTNSISIELRIAIILKYYCTIFIFKLVFQCSIIAFREHCIYCFII</sequence>
<dbReference type="AlphaFoldDB" id="R6TSZ1"/>
<dbReference type="Proteomes" id="UP000017938">
    <property type="component" value="Unassembled WGS sequence"/>
</dbReference>
<keyword evidence="1" id="KW-0812">Transmembrane</keyword>
<evidence type="ECO:0000313" key="3">
    <source>
        <dbReference type="Proteomes" id="UP000017938"/>
    </source>
</evidence>
<dbReference type="EMBL" id="CBFW010000290">
    <property type="protein sequence ID" value="CDC75310.1"/>
    <property type="molecule type" value="Genomic_DNA"/>
</dbReference>
<evidence type="ECO:0000256" key="1">
    <source>
        <dbReference type="SAM" id="Phobius"/>
    </source>
</evidence>
<proteinExistence type="predicted"/>
<gene>
    <name evidence="2" type="ORF">BN580_00119</name>
</gene>
<organism evidence="2 3">
    <name type="scientific">Candidatus Colimorpha enterica</name>
    <dbReference type="NCBI Taxonomy" id="3083063"/>
    <lineage>
        <taxon>Bacteria</taxon>
        <taxon>Pseudomonadati</taxon>
        <taxon>Bacteroidota</taxon>
        <taxon>Bacteroidia</taxon>
        <taxon>Bacteroidales</taxon>
        <taxon>Candidatus Colimorpha</taxon>
    </lineage>
</organism>
<reference evidence="2" key="1">
    <citation type="submission" date="2012-11" db="EMBL/GenBank/DDBJ databases">
        <title>Dependencies among metagenomic species, viruses, plasmids and units of genetic variation.</title>
        <authorList>
            <person name="Nielsen H.B."/>
            <person name="Almeida M."/>
            <person name="Juncker A.S."/>
            <person name="Rasmussen S."/>
            <person name="Li J."/>
            <person name="Sunagawa S."/>
            <person name="Plichta D."/>
            <person name="Gautier L."/>
            <person name="Le Chatelier E."/>
            <person name="Peletier E."/>
            <person name="Bonde I."/>
            <person name="Nielsen T."/>
            <person name="Manichanh C."/>
            <person name="Arumugam M."/>
            <person name="Batto J."/>
            <person name="Santos M.B.Q.D."/>
            <person name="Blom N."/>
            <person name="Borruel N."/>
            <person name="Burgdorf K.S."/>
            <person name="Boumezbeur F."/>
            <person name="Casellas F."/>
            <person name="Dore J."/>
            <person name="Guarner F."/>
            <person name="Hansen T."/>
            <person name="Hildebrand F."/>
            <person name="Kaas R.S."/>
            <person name="Kennedy S."/>
            <person name="Kristiansen K."/>
            <person name="Kultima J.R."/>
            <person name="Leonard P."/>
            <person name="Levenez F."/>
            <person name="Lund O."/>
            <person name="Moumen B."/>
            <person name="Le Paslier D."/>
            <person name="Pons N."/>
            <person name="Pedersen O."/>
            <person name="Prifti E."/>
            <person name="Qin J."/>
            <person name="Raes J."/>
            <person name="Tap J."/>
            <person name="Tims S."/>
            <person name="Ussery D.W."/>
            <person name="Yamada T."/>
            <person name="MetaHit consortium"/>
            <person name="Renault P."/>
            <person name="Sicheritz-Ponten T."/>
            <person name="Bork P."/>
            <person name="Wang J."/>
            <person name="Brunak S."/>
            <person name="Ehrlich S.D."/>
        </authorList>
    </citation>
    <scope>NUCLEOTIDE SEQUENCE [LARGE SCALE GENOMIC DNA]</scope>
</reference>
<keyword evidence="1" id="KW-1133">Transmembrane helix</keyword>
<evidence type="ECO:0000313" key="2">
    <source>
        <dbReference type="EMBL" id="CDC75310.1"/>
    </source>
</evidence>
<feature type="transmembrane region" description="Helical" evidence="1">
    <location>
        <begin position="7"/>
        <end position="24"/>
    </location>
</feature>
<protein>
    <submittedName>
        <fullName evidence="2">Uncharacterized protein</fullName>
    </submittedName>
</protein>
<name>R6TSZ1_9BACT</name>
<feature type="transmembrane region" description="Helical" evidence="1">
    <location>
        <begin position="36"/>
        <end position="55"/>
    </location>
</feature>
<keyword evidence="1" id="KW-0472">Membrane</keyword>